<name>A0A628V7K3_SALER</name>
<accession>A0A628V7K3</accession>
<feature type="domain" description="DUF4113" evidence="1">
    <location>
        <begin position="1"/>
        <end position="46"/>
    </location>
</feature>
<dbReference type="Pfam" id="PF13438">
    <property type="entry name" value="DUF4113"/>
    <property type="match status" value="1"/>
</dbReference>
<gene>
    <name evidence="2" type="ORF">GB848_21625</name>
</gene>
<dbReference type="InterPro" id="IPR025188">
    <property type="entry name" value="DUF4113"/>
</dbReference>
<organism evidence="2">
    <name type="scientific">Salmonella enterica</name>
    <name type="common">Salmonella choleraesuis</name>
    <dbReference type="NCBI Taxonomy" id="28901"/>
    <lineage>
        <taxon>Bacteria</taxon>
        <taxon>Pseudomonadati</taxon>
        <taxon>Pseudomonadota</taxon>
        <taxon>Gammaproteobacteria</taxon>
        <taxon>Enterobacterales</taxon>
        <taxon>Enterobacteriaceae</taxon>
        <taxon>Salmonella</taxon>
    </lineage>
</organism>
<proteinExistence type="predicted"/>
<protein>
    <submittedName>
        <fullName evidence="2">DUF4113 domain-containing protein</fullName>
    </submittedName>
</protein>
<sequence>MKVLNGINHSGLGKVWFAGRGIVPEWQMKREMLSPAYTTRWSDIPCASI</sequence>
<dbReference type="AlphaFoldDB" id="A0A628V7K3"/>
<comment type="caution">
    <text evidence="2">The sequence shown here is derived from an EMBL/GenBank/DDBJ whole genome shotgun (WGS) entry which is preliminary data.</text>
</comment>
<reference evidence="2" key="1">
    <citation type="submission" date="2019-10" db="EMBL/GenBank/DDBJ databases">
        <authorList>
            <consortium name="PulseNet: The National Subtyping Network for Foodborne Disease Surveillance"/>
            <person name="Tarr C.L."/>
            <person name="Trees E."/>
            <person name="Katz L.S."/>
            <person name="Carleton-Romer H.A."/>
            <person name="Stroika S."/>
            <person name="Kucerova Z."/>
            <person name="Roache K.F."/>
            <person name="Sabol A.L."/>
            <person name="Besser J."/>
            <person name="Gerner-Smidt P."/>
        </authorList>
    </citation>
    <scope>NUCLEOTIDE SEQUENCE</scope>
    <source>
        <strain evidence="2">PNUSAS102632</strain>
    </source>
</reference>
<evidence type="ECO:0000313" key="2">
    <source>
        <dbReference type="EMBL" id="EDF5515531.1"/>
    </source>
</evidence>
<dbReference type="EMBL" id="AAMBER010000022">
    <property type="protein sequence ID" value="EDF5515531.1"/>
    <property type="molecule type" value="Genomic_DNA"/>
</dbReference>
<evidence type="ECO:0000259" key="1">
    <source>
        <dbReference type="Pfam" id="PF13438"/>
    </source>
</evidence>